<reference evidence="2" key="1">
    <citation type="submission" date="2018-05" db="EMBL/GenBank/DDBJ databases">
        <authorList>
            <person name="Lanie J.A."/>
            <person name="Ng W.-L."/>
            <person name="Kazmierczak K.M."/>
            <person name="Andrzejewski T.M."/>
            <person name="Davidsen T.M."/>
            <person name="Wayne K.J."/>
            <person name="Tettelin H."/>
            <person name="Glass J.I."/>
            <person name="Rusch D."/>
            <person name="Podicherti R."/>
            <person name="Tsui H.-C.T."/>
            <person name="Winkler M.E."/>
        </authorList>
    </citation>
    <scope>NUCLEOTIDE SEQUENCE</scope>
</reference>
<sequence>MHLVRFLQLLFVLIFFFLPGAANACAVCFSASEETLEAFYVTTIFLTLLPVVMLFSIGYWIYRKHRKT</sequence>
<name>A0A381P1A1_9ZZZZ</name>
<feature type="transmembrane region" description="Helical" evidence="1">
    <location>
        <begin position="40"/>
        <end position="62"/>
    </location>
</feature>
<dbReference type="AlphaFoldDB" id="A0A381P1A1"/>
<gene>
    <name evidence="2" type="ORF">METZ01_LOCUS13525</name>
</gene>
<accession>A0A381P1A1</accession>
<keyword evidence="1" id="KW-0812">Transmembrane</keyword>
<keyword evidence="1" id="KW-0472">Membrane</keyword>
<organism evidence="2">
    <name type="scientific">marine metagenome</name>
    <dbReference type="NCBI Taxonomy" id="408172"/>
    <lineage>
        <taxon>unclassified sequences</taxon>
        <taxon>metagenomes</taxon>
        <taxon>ecological metagenomes</taxon>
    </lineage>
</organism>
<dbReference type="EMBL" id="UINC01000757">
    <property type="protein sequence ID" value="SUZ60671.1"/>
    <property type="molecule type" value="Genomic_DNA"/>
</dbReference>
<evidence type="ECO:0000256" key="1">
    <source>
        <dbReference type="SAM" id="Phobius"/>
    </source>
</evidence>
<evidence type="ECO:0000313" key="2">
    <source>
        <dbReference type="EMBL" id="SUZ60671.1"/>
    </source>
</evidence>
<keyword evidence="1" id="KW-1133">Transmembrane helix</keyword>
<proteinExistence type="predicted"/>
<protein>
    <submittedName>
        <fullName evidence="2">Uncharacterized protein</fullName>
    </submittedName>
</protein>